<protein>
    <submittedName>
        <fullName evidence="1">DNA-binding transcriptional ArsR family regulator</fullName>
    </submittedName>
</protein>
<keyword evidence="1" id="KW-0238">DNA-binding</keyword>
<keyword evidence="2" id="KW-1185">Reference proteome</keyword>
<accession>A0ABS4T6L4</accession>
<dbReference type="PANTHER" id="PTHR43132">
    <property type="entry name" value="ARSENICAL RESISTANCE OPERON REPRESSOR ARSR-RELATED"/>
    <property type="match status" value="1"/>
</dbReference>
<evidence type="ECO:0000313" key="1">
    <source>
        <dbReference type="EMBL" id="MBP2320054.1"/>
    </source>
</evidence>
<gene>
    <name evidence="1" type="ORF">JOF56_000439</name>
</gene>
<dbReference type="Gene3D" id="1.10.10.10">
    <property type="entry name" value="Winged helix-like DNA-binding domain superfamily/Winged helix DNA-binding domain"/>
    <property type="match status" value="1"/>
</dbReference>
<dbReference type="GO" id="GO:0003677">
    <property type="term" value="F:DNA binding"/>
    <property type="evidence" value="ECO:0007669"/>
    <property type="project" value="UniProtKB-KW"/>
</dbReference>
<organism evidence="1 2">
    <name type="scientific">Kibdelosporangium banguiense</name>
    <dbReference type="NCBI Taxonomy" id="1365924"/>
    <lineage>
        <taxon>Bacteria</taxon>
        <taxon>Bacillati</taxon>
        <taxon>Actinomycetota</taxon>
        <taxon>Actinomycetes</taxon>
        <taxon>Pseudonocardiales</taxon>
        <taxon>Pseudonocardiaceae</taxon>
        <taxon>Kibdelosporangium</taxon>
    </lineage>
</organism>
<sequence length="294" mass="31867">MTELVNALMMLQRRDNPLYGPWRRTVWSRFPNEARPLLDLVLPDTAPDYLDSLSPSFDEGLDEVMSADHALQWSAFGAVTREPTLLATRLADGDREARDVLATSVTAAHQAIFGPLWSRVAATHHDDLATRLPTLLTEGIGTALADLFPDAAWNGLVLEIPGRSGRDVKLDGYGIMLAPSTFWTGPPLVGRGVPGQPLLIVYQARIPLPLIDAPDEPGRKLGPLLGRTRAAVLEAIVLNPAVTTSALAHRLGISPGRAHEHAAVLREAGLITSHRHRNTVLHMATTLGTELNPF</sequence>
<dbReference type="Proteomes" id="UP001519332">
    <property type="component" value="Unassembled WGS sequence"/>
</dbReference>
<dbReference type="InterPro" id="IPR051011">
    <property type="entry name" value="Metal_resp_trans_reg"/>
</dbReference>
<evidence type="ECO:0000313" key="2">
    <source>
        <dbReference type="Proteomes" id="UP001519332"/>
    </source>
</evidence>
<reference evidence="1 2" key="1">
    <citation type="submission" date="2021-03" db="EMBL/GenBank/DDBJ databases">
        <title>Sequencing the genomes of 1000 actinobacteria strains.</title>
        <authorList>
            <person name="Klenk H.-P."/>
        </authorList>
    </citation>
    <scope>NUCLEOTIDE SEQUENCE [LARGE SCALE GENOMIC DNA]</scope>
    <source>
        <strain evidence="1 2">DSM 46670</strain>
    </source>
</reference>
<dbReference type="RefSeq" id="WP_209633848.1">
    <property type="nucleotide sequence ID" value="NZ_JAGINW010000001.1"/>
</dbReference>
<proteinExistence type="predicted"/>
<dbReference type="CDD" id="cd00090">
    <property type="entry name" value="HTH_ARSR"/>
    <property type="match status" value="1"/>
</dbReference>
<dbReference type="PANTHER" id="PTHR43132:SF8">
    <property type="entry name" value="HTH-TYPE TRANSCRIPTIONAL REGULATOR KMTR"/>
    <property type="match status" value="1"/>
</dbReference>
<dbReference type="Pfam" id="PF13412">
    <property type="entry name" value="HTH_24"/>
    <property type="match status" value="1"/>
</dbReference>
<dbReference type="InterPro" id="IPR011991">
    <property type="entry name" value="ArsR-like_HTH"/>
</dbReference>
<dbReference type="InterPro" id="IPR036388">
    <property type="entry name" value="WH-like_DNA-bd_sf"/>
</dbReference>
<name>A0ABS4T6L4_9PSEU</name>
<comment type="caution">
    <text evidence="1">The sequence shown here is derived from an EMBL/GenBank/DDBJ whole genome shotgun (WGS) entry which is preliminary data.</text>
</comment>
<dbReference type="InterPro" id="IPR036390">
    <property type="entry name" value="WH_DNA-bd_sf"/>
</dbReference>
<dbReference type="EMBL" id="JAGINW010000001">
    <property type="protein sequence ID" value="MBP2320054.1"/>
    <property type="molecule type" value="Genomic_DNA"/>
</dbReference>
<dbReference type="SUPFAM" id="SSF46785">
    <property type="entry name" value="Winged helix' DNA-binding domain"/>
    <property type="match status" value="1"/>
</dbReference>